<evidence type="ECO:0000256" key="2">
    <source>
        <dbReference type="ARBA" id="ARBA00004825"/>
    </source>
</evidence>
<dbReference type="NCBIfam" id="TIGR01718">
    <property type="entry name" value="Uridine-psphlse"/>
    <property type="match status" value="1"/>
</dbReference>
<evidence type="ECO:0000256" key="8">
    <source>
        <dbReference type="ARBA" id="ARBA00022679"/>
    </source>
</evidence>
<keyword evidence="13" id="KW-1185">Reference proteome</keyword>
<evidence type="ECO:0000256" key="6">
    <source>
        <dbReference type="ARBA" id="ARBA00022490"/>
    </source>
</evidence>
<dbReference type="GO" id="GO:0009164">
    <property type="term" value="P:nucleoside catabolic process"/>
    <property type="evidence" value="ECO:0007669"/>
    <property type="project" value="UniProtKB-ARBA"/>
</dbReference>
<dbReference type="Gene3D" id="3.40.50.1580">
    <property type="entry name" value="Nucleoside phosphorylase domain"/>
    <property type="match status" value="1"/>
</dbReference>
<dbReference type="Proteomes" id="UP000324209">
    <property type="component" value="Chromosome"/>
</dbReference>
<organism evidence="12 13">
    <name type="scientific">Oceanispirochaeta crateris</name>
    <dbReference type="NCBI Taxonomy" id="2518645"/>
    <lineage>
        <taxon>Bacteria</taxon>
        <taxon>Pseudomonadati</taxon>
        <taxon>Spirochaetota</taxon>
        <taxon>Spirochaetia</taxon>
        <taxon>Spirochaetales</taxon>
        <taxon>Spirochaetaceae</taxon>
        <taxon>Oceanispirochaeta</taxon>
    </lineage>
</organism>
<comment type="pathway">
    <text evidence="2 10">Pyrimidine metabolism; UMP biosynthesis via salvage pathway; uracil from uridine (phosphorylase route): step 1/1.</text>
</comment>
<dbReference type="GO" id="GO:0005829">
    <property type="term" value="C:cytosol"/>
    <property type="evidence" value="ECO:0007669"/>
    <property type="project" value="TreeGrafter"/>
</dbReference>
<dbReference type="PROSITE" id="PS01232">
    <property type="entry name" value="PNP_UDP_1"/>
    <property type="match status" value="1"/>
</dbReference>
<evidence type="ECO:0000313" key="13">
    <source>
        <dbReference type="Proteomes" id="UP000324209"/>
    </source>
</evidence>
<proteinExistence type="inferred from homology"/>
<dbReference type="GO" id="GO:0044206">
    <property type="term" value="P:UMP salvage"/>
    <property type="evidence" value="ECO:0007669"/>
    <property type="project" value="UniProtKB-UniPathway"/>
</dbReference>
<dbReference type="PANTHER" id="PTHR43691">
    <property type="entry name" value="URIDINE PHOSPHORYLASE"/>
    <property type="match status" value="1"/>
</dbReference>
<dbReference type="InterPro" id="IPR010058">
    <property type="entry name" value="Uridine_phosphorylase"/>
</dbReference>
<evidence type="ECO:0000313" key="12">
    <source>
        <dbReference type="EMBL" id="QEN09341.1"/>
    </source>
</evidence>
<dbReference type="NCBIfam" id="NF008383">
    <property type="entry name" value="PRK11178.1"/>
    <property type="match status" value="1"/>
</dbReference>
<dbReference type="UniPathway" id="UPA00574">
    <property type="reaction ID" value="UER00633"/>
</dbReference>
<name>A0A5C1QNV7_9SPIO</name>
<evidence type="ECO:0000256" key="7">
    <source>
        <dbReference type="ARBA" id="ARBA00022676"/>
    </source>
</evidence>
<feature type="domain" description="Nucleoside phosphorylase" evidence="11">
    <location>
        <begin position="27"/>
        <end position="255"/>
    </location>
</feature>
<evidence type="ECO:0000256" key="1">
    <source>
        <dbReference type="ARBA" id="ARBA00004496"/>
    </source>
</evidence>
<evidence type="ECO:0000256" key="9">
    <source>
        <dbReference type="ARBA" id="ARBA00048447"/>
    </source>
</evidence>
<evidence type="ECO:0000256" key="4">
    <source>
        <dbReference type="ARBA" id="ARBA00011888"/>
    </source>
</evidence>
<comment type="catalytic activity">
    <reaction evidence="9 10">
        <text>uridine + phosphate = alpha-D-ribose 1-phosphate + uracil</text>
        <dbReference type="Rhea" id="RHEA:24388"/>
        <dbReference type="ChEBI" id="CHEBI:16704"/>
        <dbReference type="ChEBI" id="CHEBI:17568"/>
        <dbReference type="ChEBI" id="CHEBI:43474"/>
        <dbReference type="ChEBI" id="CHEBI:57720"/>
        <dbReference type="EC" id="2.4.2.3"/>
    </reaction>
</comment>
<dbReference type="AlphaFoldDB" id="A0A5C1QNV7"/>
<comment type="similarity">
    <text evidence="3 10">Belongs to the PNP/UDP phosphorylase family.</text>
</comment>
<evidence type="ECO:0000256" key="3">
    <source>
        <dbReference type="ARBA" id="ARBA00010456"/>
    </source>
</evidence>
<dbReference type="GO" id="GO:0009166">
    <property type="term" value="P:nucleotide catabolic process"/>
    <property type="evidence" value="ECO:0007669"/>
    <property type="project" value="InterPro"/>
</dbReference>
<dbReference type="PANTHER" id="PTHR43691:SF11">
    <property type="entry name" value="FI09636P-RELATED"/>
    <property type="match status" value="1"/>
</dbReference>
<evidence type="ECO:0000256" key="10">
    <source>
        <dbReference type="RuleBase" id="RU361131"/>
    </source>
</evidence>
<dbReference type="EC" id="2.4.2.3" evidence="4 10"/>
<gene>
    <name evidence="12" type="ORF">EXM22_15655</name>
</gene>
<keyword evidence="7 10" id="KW-0328">Glycosyltransferase</keyword>
<dbReference type="EMBL" id="CP036150">
    <property type="protein sequence ID" value="QEN09341.1"/>
    <property type="molecule type" value="Genomic_DNA"/>
</dbReference>
<keyword evidence="6" id="KW-0963">Cytoplasm</keyword>
<dbReference type="SUPFAM" id="SSF53167">
    <property type="entry name" value="Purine and uridine phosphorylases"/>
    <property type="match status" value="1"/>
</dbReference>
<dbReference type="InterPro" id="IPR035994">
    <property type="entry name" value="Nucleoside_phosphorylase_sf"/>
</dbReference>
<dbReference type="KEGG" id="ock:EXM22_15655"/>
<sequence>MKKKLTEDKVFYHVKLSKAMLSGALTAVLPGDPGRVEKTARMIDPDAVFLVSNREYTSWLADLSGHKVLVCSTGIGGPSVSICMEELAALGITSFYRIGTTGAIQDHIKIGDLIITTGSVRLDGASTHYAPIEYPAVADFDLTLSLLQAASNLDIPHHKGISASSDTFYPGQERYDTFTSYVPMRFQGSLNEWKQLNVLNYEMESSTLLTIASVFGVKAAMVASVIALRGKQETPDDKILPLAEKRLADCIREALSLHLTGDSYS</sequence>
<comment type="subcellular location">
    <subcellularLocation>
        <location evidence="1">Cytoplasm</location>
    </subcellularLocation>
</comment>
<dbReference type="Pfam" id="PF01048">
    <property type="entry name" value="PNP_UDP_1"/>
    <property type="match status" value="1"/>
</dbReference>
<dbReference type="OrthoDB" id="9772602at2"/>
<evidence type="ECO:0000259" key="11">
    <source>
        <dbReference type="Pfam" id="PF01048"/>
    </source>
</evidence>
<dbReference type="GO" id="GO:0004850">
    <property type="term" value="F:uridine phosphorylase activity"/>
    <property type="evidence" value="ECO:0007669"/>
    <property type="project" value="UniProtKB-EC"/>
</dbReference>
<dbReference type="InterPro" id="IPR000845">
    <property type="entry name" value="Nucleoside_phosphorylase_d"/>
</dbReference>
<accession>A0A5C1QNV7</accession>
<reference evidence="12 13" key="1">
    <citation type="submission" date="2019-02" db="EMBL/GenBank/DDBJ databases">
        <title>Complete Genome Sequence and Methylome Analysis of free living Spirochaetas.</title>
        <authorList>
            <person name="Fomenkov A."/>
            <person name="Dubinina G."/>
            <person name="Leshcheva N."/>
            <person name="Mikheeva N."/>
            <person name="Grabovich M."/>
            <person name="Vincze T."/>
            <person name="Roberts R.J."/>
        </authorList>
    </citation>
    <scope>NUCLEOTIDE SEQUENCE [LARGE SCALE GENOMIC DNA]</scope>
    <source>
        <strain evidence="12 13">K2</strain>
    </source>
</reference>
<comment type="function">
    <text evidence="10">Catalyzes the reversible phosphorylytic cleavage of uridine to uracil and ribose-1-phosphate.</text>
</comment>
<protein>
    <recommendedName>
        <fullName evidence="5 10">Uridine phosphorylase</fullName>
        <ecNumber evidence="4 10">2.4.2.3</ecNumber>
    </recommendedName>
</protein>
<dbReference type="InterPro" id="IPR018016">
    <property type="entry name" value="Nucleoside_phosphorylase_CS"/>
</dbReference>
<keyword evidence="8 10" id="KW-0808">Transferase</keyword>
<dbReference type="RefSeq" id="WP_149487416.1">
    <property type="nucleotide sequence ID" value="NZ_CP036150.1"/>
</dbReference>
<evidence type="ECO:0000256" key="5">
    <source>
        <dbReference type="ARBA" id="ARBA00021980"/>
    </source>
</evidence>
<dbReference type="CDD" id="cd17767">
    <property type="entry name" value="UP_EcUdp-like"/>
    <property type="match status" value="1"/>
</dbReference>